<comment type="similarity">
    <text evidence="2 6">Belongs to the dTDP-4-dehydrorhamnose reductase family.</text>
</comment>
<evidence type="ECO:0000313" key="9">
    <source>
        <dbReference type="Proteomes" id="UP000233365"/>
    </source>
</evidence>
<evidence type="ECO:0000256" key="3">
    <source>
        <dbReference type="ARBA" id="ARBA00012929"/>
    </source>
</evidence>
<dbReference type="PANTHER" id="PTHR10491:SF4">
    <property type="entry name" value="METHIONINE ADENOSYLTRANSFERASE 2 SUBUNIT BETA"/>
    <property type="match status" value="1"/>
</dbReference>
<dbReference type="Pfam" id="PF04321">
    <property type="entry name" value="RmlD_sub_bind"/>
    <property type="match status" value="1"/>
</dbReference>
<evidence type="ECO:0000256" key="5">
    <source>
        <dbReference type="ARBA" id="ARBA00048200"/>
    </source>
</evidence>
<dbReference type="EMBL" id="PGTS01000002">
    <property type="protein sequence ID" value="PKR51212.1"/>
    <property type="molecule type" value="Genomic_DNA"/>
</dbReference>
<comment type="caution">
    <text evidence="8">The sequence shown here is derived from an EMBL/GenBank/DDBJ whole genome shotgun (WGS) entry which is preliminary data.</text>
</comment>
<gene>
    <name evidence="8" type="ORF">CU041_06745</name>
</gene>
<dbReference type="EC" id="1.1.1.133" evidence="3 6"/>
<organism evidence="8 9">
    <name type="scientific">Thalassospira povalilytica</name>
    <dbReference type="NCBI Taxonomy" id="732237"/>
    <lineage>
        <taxon>Bacteria</taxon>
        <taxon>Pseudomonadati</taxon>
        <taxon>Pseudomonadota</taxon>
        <taxon>Alphaproteobacteria</taxon>
        <taxon>Rhodospirillales</taxon>
        <taxon>Thalassospiraceae</taxon>
        <taxon>Thalassospira</taxon>
    </lineage>
</organism>
<dbReference type="Gene3D" id="3.40.50.720">
    <property type="entry name" value="NAD(P)-binding Rossmann-like Domain"/>
    <property type="match status" value="1"/>
</dbReference>
<sequence>MKMVKMVLPEHNAQLAGPVIITGAAGALGYYFCSAWAQNGLAGTHLVPSARRQKYRLGGLTTKGQFLGAMEEVDLADQQATENMIERHRPSVVIHCAALSDVDLCESNRNIAFRDNVEATRSVVAALKRHTPKCHLIHISTDQVYCDGGGQRGKIGPVNLYGWTKLWSEDIAKQHNHTTILRLNYVGRGTPDRPGLVSWLINSLRAEAPVTLFQDVLFNPCHGTVVAKVTEAIIAQKIYGTFNLGAHDTPISKAEFLLRLANLLRLPTETAQLGFLNDFPLKAPRCLDMSMSVSEIELLLGIKMPSIQDTLLALVKEWQGKEGPDEQ</sequence>
<dbReference type="InterPro" id="IPR005913">
    <property type="entry name" value="dTDP_dehydrorham_reduct"/>
</dbReference>
<comment type="cofactor">
    <cofactor evidence="6">
        <name>Mg(2+)</name>
        <dbReference type="ChEBI" id="CHEBI:18420"/>
    </cofactor>
    <text evidence="6">Binds 1 Mg(2+) ion per monomer.</text>
</comment>
<reference evidence="8 9" key="1">
    <citation type="submission" date="2017-11" db="EMBL/GenBank/DDBJ databases">
        <title>Biodiversity and function of Thalassospira species in the particle-attached aromatic-hydrocarbon-degrading consortia from the surface seawater of the China South Sea.</title>
        <authorList>
            <person name="Dong C."/>
            <person name="Liu R."/>
            <person name="Shao Z."/>
        </authorList>
    </citation>
    <scope>NUCLEOTIDE SEQUENCE [LARGE SCALE GENOMIC DNA]</scope>
    <source>
        <strain evidence="8 9">139Z-12</strain>
    </source>
</reference>
<evidence type="ECO:0000256" key="4">
    <source>
        <dbReference type="ARBA" id="ARBA00017099"/>
    </source>
</evidence>
<evidence type="ECO:0000256" key="6">
    <source>
        <dbReference type="RuleBase" id="RU364082"/>
    </source>
</evidence>
<comment type="function">
    <text evidence="6">Catalyzes the reduction of dTDP-6-deoxy-L-lyxo-4-hexulose to yield dTDP-L-rhamnose.</text>
</comment>
<dbReference type="PANTHER" id="PTHR10491">
    <property type="entry name" value="DTDP-4-DEHYDRORHAMNOSE REDUCTASE"/>
    <property type="match status" value="1"/>
</dbReference>
<dbReference type="InterPro" id="IPR029903">
    <property type="entry name" value="RmlD-like-bd"/>
</dbReference>
<keyword evidence="6" id="KW-0560">Oxidoreductase</keyword>
<protein>
    <recommendedName>
        <fullName evidence="4 6">dTDP-4-dehydrorhamnose reductase</fullName>
        <ecNumber evidence="3 6">1.1.1.133</ecNumber>
    </recommendedName>
</protein>
<dbReference type="InterPro" id="IPR036291">
    <property type="entry name" value="NAD(P)-bd_dom_sf"/>
</dbReference>
<keyword evidence="6" id="KW-0521">NADP</keyword>
<comment type="catalytic activity">
    <reaction evidence="5 6">
        <text>dTDP-beta-L-rhamnose + NADP(+) = dTDP-4-dehydro-beta-L-rhamnose + NADPH + H(+)</text>
        <dbReference type="Rhea" id="RHEA:21796"/>
        <dbReference type="ChEBI" id="CHEBI:15378"/>
        <dbReference type="ChEBI" id="CHEBI:57510"/>
        <dbReference type="ChEBI" id="CHEBI:57783"/>
        <dbReference type="ChEBI" id="CHEBI:58349"/>
        <dbReference type="ChEBI" id="CHEBI:62830"/>
        <dbReference type="EC" id="1.1.1.133"/>
    </reaction>
</comment>
<evidence type="ECO:0000256" key="1">
    <source>
        <dbReference type="ARBA" id="ARBA00004781"/>
    </source>
</evidence>
<evidence type="ECO:0000256" key="2">
    <source>
        <dbReference type="ARBA" id="ARBA00010944"/>
    </source>
</evidence>
<dbReference type="SUPFAM" id="SSF51735">
    <property type="entry name" value="NAD(P)-binding Rossmann-fold domains"/>
    <property type="match status" value="1"/>
</dbReference>
<evidence type="ECO:0000313" key="8">
    <source>
        <dbReference type="EMBL" id="PKR51212.1"/>
    </source>
</evidence>
<dbReference type="RefSeq" id="WP_101246226.1">
    <property type="nucleotide sequence ID" value="NZ_PGTS01000002.1"/>
</dbReference>
<feature type="domain" description="RmlD-like substrate binding" evidence="7">
    <location>
        <begin position="19"/>
        <end position="317"/>
    </location>
</feature>
<accession>A0ABX4RAN5</accession>
<comment type="pathway">
    <text evidence="1 6">Carbohydrate biosynthesis; dTDP-L-rhamnose biosynthesis.</text>
</comment>
<evidence type="ECO:0000259" key="7">
    <source>
        <dbReference type="Pfam" id="PF04321"/>
    </source>
</evidence>
<proteinExistence type="inferred from homology"/>
<keyword evidence="9" id="KW-1185">Reference proteome</keyword>
<dbReference type="Proteomes" id="UP000233365">
    <property type="component" value="Unassembled WGS sequence"/>
</dbReference>
<name>A0ABX4RAN5_9PROT</name>